<dbReference type="InterPro" id="IPR046349">
    <property type="entry name" value="C1-like_sf"/>
</dbReference>
<dbReference type="InterPro" id="IPR008936">
    <property type="entry name" value="Rho_GTPase_activation_prot"/>
</dbReference>
<evidence type="ECO:0000313" key="7">
    <source>
        <dbReference type="Proteomes" id="UP000887540"/>
    </source>
</evidence>
<organism evidence="7 8">
    <name type="scientific">Acrobeloides nanus</name>
    <dbReference type="NCBI Taxonomy" id="290746"/>
    <lineage>
        <taxon>Eukaryota</taxon>
        <taxon>Metazoa</taxon>
        <taxon>Ecdysozoa</taxon>
        <taxon>Nematoda</taxon>
        <taxon>Chromadorea</taxon>
        <taxon>Rhabditida</taxon>
        <taxon>Tylenchina</taxon>
        <taxon>Cephalobomorpha</taxon>
        <taxon>Cephaloboidea</taxon>
        <taxon>Cephalobidae</taxon>
        <taxon>Acrobeloides</taxon>
    </lineage>
</organism>
<dbReference type="PROSITE" id="PS00479">
    <property type="entry name" value="ZF_DAG_PE_1"/>
    <property type="match status" value="1"/>
</dbReference>
<keyword evidence="7" id="KW-1185">Reference proteome</keyword>
<dbReference type="GO" id="GO:0051256">
    <property type="term" value="P:mitotic spindle midzone assembly"/>
    <property type="evidence" value="ECO:0007669"/>
    <property type="project" value="TreeGrafter"/>
</dbReference>
<dbReference type="Gene3D" id="1.10.555.10">
    <property type="entry name" value="Rho GTPase activation protein"/>
    <property type="match status" value="1"/>
</dbReference>
<feature type="domain" description="Phorbol-ester/DAG-type" evidence="5">
    <location>
        <begin position="331"/>
        <end position="380"/>
    </location>
</feature>
<proteinExistence type="predicted"/>
<dbReference type="PROSITE" id="PS50238">
    <property type="entry name" value="RHOGAP"/>
    <property type="match status" value="1"/>
</dbReference>
<sequence>MTQPKQLQNWTSDETIYILRTLTDLRSHYNSLIDTNYKESLKLLDMLNAARAKWLDESVENTQLKSTIDRLERQNNEITNELRRLNDALRQAETQIATLLSAKRGLESELMEYKNRFDQLKRMLKEDQNDPTVIKLTRLNIFRPIKAEESSGESCLPETSNGEDMETEEMGSTLKTIENTTARDESSKLRSGRAYARPKQHRREQHSRRSKSQQAPTKRAREQFSDENTEQSTETVNMSESPSPPKRSREGGKITATTVITMDAEGKEPSKAKVTIRRSLNRSMSESNLLDERPAMCKTPMAQGLSTYDLRSPLPGFGNSWTNGQAIEQRQHNFKPFRPLIENCDVCNKYLTYAKNNALRCVDCNLRFHADCFRPAPMPCLPRVETPKTPKKQRPRLQDFCPNQHPMIPPLLIHCVIALERDRLNFEGIYRIPGSEIRVEKLLNELKIAKVAPSLVDYDTETITGCMKRFLKDLRDPLIPTTSWSEFVQAAKADSDDQLNYAILELPAPNRDTLAYMCIHWQNVAKNSNANRMPIENLALCLGPTVVGFSKESNLRMDIAPRENKKQVQVMTRLLKMPQEYWNRFIEHNIMGGNTPTRNPITPRTTQTNLRSGTMQEASSSRVVRHIDFAADQSILGPVTKTPLSHGLVQPVARRPAGKYFDKPY</sequence>
<dbReference type="Gene3D" id="3.30.60.20">
    <property type="match status" value="1"/>
</dbReference>
<dbReference type="GO" id="GO:0097149">
    <property type="term" value="C:centralspindlin complex"/>
    <property type="evidence" value="ECO:0007669"/>
    <property type="project" value="TreeGrafter"/>
</dbReference>
<dbReference type="SUPFAM" id="SSF48350">
    <property type="entry name" value="GTPase activation domain, GAP"/>
    <property type="match status" value="1"/>
</dbReference>
<dbReference type="Pfam" id="PF00620">
    <property type="entry name" value="RhoGAP"/>
    <property type="match status" value="1"/>
</dbReference>
<dbReference type="WBParaSite" id="ACRNAN_scaffold4460.g23869.t1">
    <property type="protein sequence ID" value="ACRNAN_scaffold4460.g23869.t1"/>
    <property type="gene ID" value="ACRNAN_scaffold4460.g23869"/>
</dbReference>
<dbReference type="GO" id="GO:0005096">
    <property type="term" value="F:GTPase activator activity"/>
    <property type="evidence" value="ECO:0007669"/>
    <property type="project" value="TreeGrafter"/>
</dbReference>
<dbReference type="SMART" id="SM00324">
    <property type="entry name" value="RhoGAP"/>
    <property type="match status" value="1"/>
</dbReference>
<keyword evidence="3" id="KW-0175">Coiled coil</keyword>
<accession>A0A914DYD6</accession>
<evidence type="ECO:0000313" key="8">
    <source>
        <dbReference type="WBParaSite" id="ACRNAN_scaffold4460.g23869.t1"/>
    </source>
</evidence>
<dbReference type="CDD" id="cd00029">
    <property type="entry name" value="C1"/>
    <property type="match status" value="1"/>
</dbReference>
<dbReference type="GO" id="GO:0007266">
    <property type="term" value="P:Rho protein signal transduction"/>
    <property type="evidence" value="ECO:0007669"/>
    <property type="project" value="TreeGrafter"/>
</dbReference>
<dbReference type="GO" id="GO:0030496">
    <property type="term" value="C:midbody"/>
    <property type="evidence" value="ECO:0007669"/>
    <property type="project" value="TreeGrafter"/>
</dbReference>
<feature type="compositionally biased region" description="Basic residues" evidence="4">
    <location>
        <begin position="196"/>
        <end position="211"/>
    </location>
</feature>
<dbReference type="Proteomes" id="UP000887540">
    <property type="component" value="Unplaced"/>
</dbReference>
<evidence type="ECO:0000259" key="6">
    <source>
        <dbReference type="PROSITE" id="PS50238"/>
    </source>
</evidence>
<dbReference type="PANTHER" id="PTHR46199">
    <property type="entry name" value="RAC GTPASE-ACTIVATING PROTEIN 1"/>
    <property type="match status" value="1"/>
</dbReference>
<feature type="coiled-coil region" evidence="3">
    <location>
        <begin position="61"/>
        <end position="130"/>
    </location>
</feature>
<dbReference type="AlphaFoldDB" id="A0A914DYD6"/>
<evidence type="ECO:0000256" key="3">
    <source>
        <dbReference type="SAM" id="Coils"/>
    </source>
</evidence>
<dbReference type="InterPro" id="IPR000198">
    <property type="entry name" value="RhoGAP_dom"/>
</dbReference>
<dbReference type="GO" id="GO:0032154">
    <property type="term" value="C:cleavage furrow"/>
    <property type="evidence" value="ECO:0007669"/>
    <property type="project" value="TreeGrafter"/>
</dbReference>
<keyword evidence="2" id="KW-0862">Zinc</keyword>
<dbReference type="GO" id="GO:0005634">
    <property type="term" value="C:nucleus"/>
    <property type="evidence" value="ECO:0007669"/>
    <property type="project" value="TreeGrafter"/>
</dbReference>
<keyword evidence="1" id="KW-0479">Metal-binding</keyword>
<evidence type="ECO:0000259" key="5">
    <source>
        <dbReference type="PROSITE" id="PS50081"/>
    </source>
</evidence>
<dbReference type="PROSITE" id="PS50081">
    <property type="entry name" value="ZF_DAG_PE_2"/>
    <property type="match status" value="1"/>
</dbReference>
<evidence type="ECO:0000256" key="1">
    <source>
        <dbReference type="ARBA" id="ARBA00022723"/>
    </source>
</evidence>
<reference evidence="8" key="1">
    <citation type="submission" date="2022-11" db="UniProtKB">
        <authorList>
            <consortium name="WormBaseParasite"/>
        </authorList>
    </citation>
    <scope>IDENTIFICATION</scope>
</reference>
<dbReference type="InterPro" id="IPR002219">
    <property type="entry name" value="PKC_DAG/PE"/>
</dbReference>
<dbReference type="Pfam" id="PF00130">
    <property type="entry name" value="C1_1"/>
    <property type="match status" value="1"/>
</dbReference>
<dbReference type="GO" id="GO:0051233">
    <property type="term" value="C:spindle midzone"/>
    <property type="evidence" value="ECO:0007669"/>
    <property type="project" value="TreeGrafter"/>
</dbReference>
<dbReference type="GO" id="GO:0046872">
    <property type="term" value="F:metal ion binding"/>
    <property type="evidence" value="ECO:0007669"/>
    <property type="project" value="UniProtKB-KW"/>
</dbReference>
<dbReference type="GO" id="GO:0000281">
    <property type="term" value="P:mitotic cytokinesis"/>
    <property type="evidence" value="ECO:0007669"/>
    <property type="project" value="TreeGrafter"/>
</dbReference>
<dbReference type="SUPFAM" id="SSF57889">
    <property type="entry name" value="Cysteine-rich domain"/>
    <property type="match status" value="1"/>
</dbReference>
<feature type="domain" description="Rho-GAP" evidence="6">
    <location>
        <begin position="395"/>
        <end position="582"/>
    </location>
</feature>
<evidence type="ECO:0000256" key="4">
    <source>
        <dbReference type="SAM" id="MobiDB-lite"/>
    </source>
</evidence>
<name>A0A914DYD6_9BILA</name>
<protein>
    <submittedName>
        <fullName evidence="8">Rac GTPase-activating protein 1</fullName>
    </submittedName>
</protein>
<feature type="region of interest" description="Disordered" evidence="4">
    <location>
        <begin position="148"/>
        <end position="254"/>
    </location>
</feature>
<dbReference type="PANTHER" id="PTHR46199:SF3">
    <property type="entry name" value="RAC GTPASE-ACTIVATING PROTEIN 1"/>
    <property type="match status" value="1"/>
</dbReference>
<dbReference type="SMART" id="SM00109">
    <property type="entry name" value="C1"/>
    <property type="match status" value="1"/>
</dbReference>
<evidence type="ECO:0000256" key="2">
    <source>
        <dbReference type="ARBA" id="ARBA00022833"/>
    </source>
</evidence>